<gene>
    <name evidence="4" type="ORF">D0Z08_25190</name>
</gene>
<dbReference type="GO" id="GO:0007155">
    <property type="term" value="P:cell adhesion"/>
    <property type="evidence" value="ECO:0007669"/>
    <property type="project" value="InterPro"/>
</dbReference>
<evidence type="ECO:0000313" key="5">
    <source>
        <dbReference type="Proteomes" id="UP000283644"/>
    </source>
</evidence>
<protein>
    <recommendedName>
        <fullName evidence="6">Thrombospondin</fullName>
    </recommendedName>
</protein>
<feature type="chain" id="PRO_5019527317" description="Thrombospondin" evidence="3">
    <location>
        <begin position="29"/>
        <end position="403"/>
    </location>
</feature>
<keyword evidence="1 3" id="KW-0732">Signal</keyword>
<dbReference type="InterPro" id="IPR028974">
    <property type="entry name" value="TSP_type-3_rpt"/>
</dbReference>
<keyword evidence="5" id="KW-1185">Reference proteome</keyword>
<feature type="region of interest" description="Disordered" evidence="2">
    <location>
        <begin position="196"/>
        <end position="218"/>
    </location>
</feature>
<dbReference type="Pfam" id="PF02412">
    <property type="entry name" value="TSP_3"/>
    <property type="match status" value="3"/>
</dbReference>
<dbReference type="EMBL" id="QXGH01000034">
    <property type="protein sequence ID" value="RHW24216.1"/>
    <property type="molecule type" value="Genomic_DNA"/>
</dbReference>
<dbReference type="GO" id="GO:0005509">
    <property type="term" value="F:calcium ion binding"/>
    <property type="evidence" value="ECO:0007669"/>
    <property type="project" value="InterPro"/>
</dbReference>
<dbReference type="InterPro" id="IPR003367">
    <property type="entry name" value="Thrombospondin_3-like_rpt"/>
</dbReference>
<dbReference type="OrthoDB" id="9805821at2"/>
<dbReference type="AlphaFoldDB" id="A0A417XV40"/>
<evidence type="ECO:0000313" key="4">
    <source>
        <dbReference type="EMBL" id="RHW24216.1"/>
    </source>
</evidence>
<organism evidence="4 5">
    <name type="scientific">Nocardioides immobilis</name>
    <dbReference type="NCBI Taxonomy" id="2049295"/>
    <lineage>
        <taxon>Bacteria</taxon>
        <taxon>Bacillati</taxon>
        <taxon>Actinomycetota</taxon>
        <taxon>Actinomycetes</taxon>
        <taxon>Propionibacteriales</taxon>
        <taxon>Nocardioidaceae</taxon>
        <taxon>Nocardioides</taxon>
    </lineage>
</organism>
<name>A0A417XV40_9ACTN</name>
<proteinExistence type="predicted"/>
<dbReference type="RefSeq" id="WP_118928043.1">
    <property type="nucleotide sequence ID" value="NZ_QXGH01000034.1"/>
</dbReference>
<dbReference type="Proteomes" id="UP000283644">
    <property type="component" value="Unassembled WGS sequence"/>
</dbReference>
<evidence type="ECO:0000256" key="3">
    <source>
        <dbReference type="SAM" id="SignalP"/>
    </source>
</evidence>
<reference evidence="4 5" key="1">
    <citation type="submission" date="2018-09" db="EMBL/GenBank/DDBJ databases">
        <title>Genome sequencing of Nocardioides immobilis CCTCC AB 2017083 for comparison to Nocardioides silvaticus.</title>
        <authorList>
            <person name="Li C."/>
            <person name="Wang G."/>
        </authorList>
    </citation>
    <scope>NUCLEOTIDE SEQUENCE [LARGE SCALE GENOMIC DNA]</scope>
    <source>
        <strain evidence="4 5">CCTCC AB 2017083</strain>
    </source>
</reference>
<dbReference type="SUPFAM" id="SSF103647">
    <property type="entry name" value="TSP type-3 repeat"/>
    <property type="match status" value="3"/>
</dbReference>
<feature type="compositionally biased region" description="Acidic residues" evidence="2">
    <location>
        <begin position="43"/>
        <end position="57"/>
    </location>
</feature>
<feature type="region of interest" description="Disordered" evidence="2">
    <location>
        <begin position="39"/>
        <end position="63"/>
    </location>
</feature>
<evidence type="ECO:0000256" key="2">
    <source>
        <dbReference type="SAM" id="MobiDB-lite"/>
    </source>
</evidence>
<feature type="signal peptide" evidence="3">
    <location>
        <begin position="1"/>
        <end position="28"/>
    </location>
</feature>
<evidence type="ECO:0008006" key="6">
    <source>
        <dbReference type="Google" id="ProtNLM"/>
    </source>
</evidence>
<sequence length="403" mass="41548">MSHRFLRVVLGLTLAVLLLGAGAVPAGAAAGVGAVANQSLDDPPVDSDGDGIPDDTDQCPGEPGSPAYIGCPVPDSDGDGLTDDIDACPDLPGPYDGCPLPDLDGDGVYDDGSDLCPNEYGVPEYGGCPAPDSDGDGITDDVDSCPGEYGVPEYNGCPYTDPVDSDGDGIADDVDQCPFEPGVPENYGCPYLGPIDSDGDGVYDDTDQCPNEPGSPDYNGCPVPDSDGDGLTDDVGQCDDTPPGTPIDGNGCSLQEVTATAPTFTDRCGKGQDTVLVPTSTGVVYRLGGNVVAAGTFRVRGTVTVVAEAADGYVLSGGTEWTSVMTNKVCPHGRVKVHSPARGTLRIVNREDVAMTIRLGSNVRRLDPGEARTFLRRSGTTIEWGARWKSPLLTARSGSVQVL</sequence>
<comment type="caution">
    <text evidence="4">The sequence shown here is derived from an EMBL/GenBank/DDBJ whole genome shotgun (WGS) entry which is preliminary data.</text>
</comment>
<accession>A0A417XV40</accession>
<feature type="compositionally biased region" description="Acidic residues" evidence="2">
    <location>
        <begin position="197"/>
        <end position="207"/>
    </location>
</feature>
<evidence type="ECO:0000256" key="1">
    <source>
        <dbReference type="ARBA" id="ARBA00022729"/>
    </source>
</evidence>